<dbReference type="Pfam" id="PF19578">
    <property type="entry name" value="DUF6090"/>
    <property type="match status" value="1"/>
</dbReference>
<comment type="caution">
    <text evidence="3">The sequence shown here is derived from an EMBL/GenBank/DDBJ whole genome shotgun (WGS) entry which is preliminary data.</text>
</comment>
<name>A0ABW5YP41_9FLAO</name>
<sequence>MIKFFRKIRQSLLSEGKTGKYLKYAVGEIILVVIGILIALSINNWNQERIKTKQTVDLLNNMISDLKADITGLNRDIRRYEKSISNGKLILNTENFDSFSADSLYFLLPTKVVTYRVTTQAFEKIKNLGISKILDSNNLFNAISSYYTSNLFYLENVIKWEYDSNIKSFEFWALDNQFESAVFAGVEFIPYSDEEAVRKNALIKLVSSIESRNHIRQAISKKNRIVKTLKSTKTDAETLISLIEDELNNNNKSTTSYN</sequence>
<dbReference type="Proteomes" id="UP001597534">
    <property type="component" value="Unassembled WGS sequence"/>
</dbReference>
<accession>A0ABW5YP41</accession>
<gene>
    <name evidence="3" type="ORF">ACFS5J_12285</name>
</gene>
<dbReference type="EMBL" id="JBHUPC010000017">
    <property type="protein sequence ID" value="MFD2892790.1"/>
    <property type="molecule type" value="Genomic_DNA"/>
</dbReference>
<evidence type="ECO:0000256" key="2">
    <source>
        <dbReference type="SAM" id="Phobius"/>
    </source>
</evidence>
<feature type="coiled-coil region" evidence="1">
    <location>
        <begin position="56"/>
        <end position="83"/>
    </location>
</feature>
<proteinExistence type="predicted"/>
<keyword evidence="2" id="KW-0812">Transmembrane</keyword>
<evidence type="ECO:0000313" key="3">
    <source>
        <dbReference type="EMBL" id="MFD2892790.1"/>
    </source>
</evidence>
<keyword evidence="2" id="KW-1133">Transmembrane helix</keyword>
<organism evidence="3 4">
    <name type="scientific">Flavobacterium chuncheonense</name>
    <dbReference type="NCBI Taxonomy" id="2026653"/>
    <lineage>
        <taxon>Bacteria</taxon>
        <taxon>Pseudomonadati</taxon>
        <taxon>Bacteroidota</taxon>
        <taxon>Flavobacteriia</taxon>
        <taxon>Flavobacteriales</taxon>
        <taxon>Flavobacteriaceae</taxon>
        <taxon>Flavobacterium</taxon>
    </lineage>
</organism>
<keyword evidence="1" id="KW-0175">Coiled coil</keyword>
<dbReference type="RefSeq" id="WP_379812507.1">
    <property type="nucleotide sequence ID" value="NZ_JBHUPC010000017.1"/>
</dbReference>
<evidence type="ECO:0000256" key="1">
    <source>
        <dbReference type="SAM" id="Coils"/>
    </source>
</evidence>
<keyword evidence="4" id="KW-1185">Reference proteome</keyword>
<keyword evidence="2" id="KW-0472">Membrane</keyword>
<evidence type="ECO:0000313" key="4">
    <source>
        <dbReference type="Proteomes" id="UP001597534"/>
    </source>
</evidence>
<dbReference type="InterPro" id="IPR045749">
    <property type="entry name" value="DUF6090"/>
</dbReference>
<feature type="transmembrane region" description="Helical" evidence="2">
    <location>
        <begin position="21"/>
        <end position="42"/>
    </location>
</feature>
<protein>
    <submittedName>
        <fullName evidence="3">DUF6090 family protein</fullName>
    </submittedName>
</protein>
<reference evidence="4" key="1">
    <citation type="journal article" date="2019" name="Int. J. Syst. Evol. Microbiol.">
        <title>The Global Catalogue of Microorganisms (GCM) 10K type strain sequencing project: providing services to taxonomists for standard genome sequencing and annotation.</title>
        <authorList>
            <consortium name="The Broad Institute Genomics Platform"/>
            <consortium name="The Broad Institute Genome Sequencing Center for Infectious Disease"/>
            <person name="Wu L."/>
            <person name="Ma J."/>
        </authorList>
    </citation>
    <scope>NUCLEOTIDE SEQUENCE [LARGE SCALE GENOMIC DNA]</scope>
    <source>
        <strain evidence="4">KCTC 22671</strain>
    </source>
</reference>